<dbReference type="OrthoDB" id="4157503at2759"/>
<proteinExistence type="predicted"/>
<evidence type="ECO:0000256" key="1">
    <source>
        <dbReference type="SAM" id="MobiDB-lite"/>
    </source>
</evidence>
<feature type="region of interest" description="Disordered" evidence="1">
    <location>
        <begin position="163"/>
        <end position="185"/>
    </location>
</feature>
<dbReference type="RefSeq" id="XP_022496342.1">
    <property type="nucleotide sequence ID" value="XM_022647646.1"/>
</dbReference>
<evidence type="ECO:0000313" key="3">
    <source>
        <dbReference type="Proteomes" id="UP000185904"/>
    </source>
</evidence>
<sequence length="185" mass="21056">MKCWHCGRAAPDIAHVISKKDNSLADFQSFSDYAASGLLTFDRLGDEQNGLPLCPSCRRTFDDLNNPGLIFIPTELEYFIDFERKDYQSRIDTAQRQGDIPPRMVPTPQMYSEYLTRQELVSSDAVGGLYWRYTLRDFLPDCCDKSFIPGLGPFKEPGLRNPNWTSYASDATQSLRPRDHTDEAA</sequence>
<evidence type="ECO:0000313" key="2">
    <source>
        <dbReference type="EMBL" id="OAL28652.1"/>
    </source>
</evidence>
<dbReference type="Proteomes" id="UP000185904">
    <property type="component" value="Unassembled WGS sequence"/>
</dbReference>
<organism evidence="2 3">
    <name type="scientific">Fonsecaea nubica</name>
    <dbReference type="NCBI Taxonomy" id="856822"/>
    <lineage>
        <taxon>Eukaryota</taxon>
        <taxon>Fungi</taxon>
        <taxon>Dikarya</taxon>
        <taxon>Ascomycota</taxon>
        <taxon>Pezizomycotina</taxon>
        <taxon>Eurotiomycetes</taxon>
        <taxon>Chaetothyriomycetidae</taxon>
        <taxon>Chaetothyriales</taxon>
        <taxon>Herpotrichiellaceae</taxon>
        <taxon>Fonsecaea</taxon>
    </lineage>
</organism>
<gene>
    <name evidence="2" type="ORF">AYO20_09376</name>
</gene>
<comment type="caution">
    <text evidence="2">The sequence shown here is derived from an EMBL/GenBank/DDBJ whole genome shotgun (WGS) entry which is preliminary data.</text>
</comment>
<dbReference type="EMBL" id="LVCJ01000086">
    <property type="protein sequence ID" value="OAL28652.1"/>
    <property type="molecule type" value="Genomic_DNA"/>
</dbReference>
<protein>
    <recommendedName>
        <fullName evidence="4">HNH nuclease domain-containing protein</fullName>
    </recommendedName>
</protein>
<name>A0A178CHX4_9EURO</name>
<feature type="compositionally biased region" description="Polar residues" evidence="1">
    <location>
        <begin position="163"/>
        <end position="175"/>
    </location>
</feature>
<reference evidence="2 3" key="1">
    <citation type="submission" date="2016-03" db="EMBL/GenBank/DDBJ databases">
        <title>The draft genome sequence of Fonsecaea nubica causative agent of cutaneous subcutaneous infection in human host.</title>
        <authorList>
            <person name="Costa F."/>
            <person name="Sybren D.H."/>
            <person name="Raittz R.T."/>
            <person name="Weiss V.A."/>
            <person name="Leao A.C."/>
            <person name="Gomes R."/>
            <person name="De Souza E.M."/>
            <person name="Pedrosa F.O."/>
            <person name="Steffens M.B."/>
            <person name="Bombassaro A."/>
            <person name="Tadra-Sfeir M.Z."/>
            <person name="Moreno L.F."/>
            <person name="Najafzadeh M.J."/>
            <person name="Felipe M.S."/>
            <person name="Teixeira M."/>
            <person name="Sun J."/>
            <person name="Xi L."/>
            <person name="Castro M.A."/>
            <person name="Vicente V.A."/>
        </authorList>
    </citation>
    <scope>NUCLEOTIDE SEQUENCE [LARGE SCALE GENOMIC DNA]</scope>
    <source>
        <strain evidence="2 3">CBS 269.64</strain>
    </source>
</reference>
<feature type="compositionally biased region" description="Basic and acidic residues" evidence="1">
    <location>
        <begin position="176"/>
        <end position="185"/>
    </location>
</feature>
<accession>A0A178CHX4</accession>
<keyword evidence="3" id="KW-1185">Reference proteome</keyword>
<dbReference type="GeneID" id="34592774"/>
<dbReference type="AlphaFoldDB" id="A0A178CHX4"/>
<evidence type="ECO:0008006" key="4">
    <source>
        <dbReference type="Google" id="ProtNLM"/>
    </source>
</evidence>